<organism evidence="1 2">
    <name type="scientific">Perkinsus chesapeaki</name>
    <name type="common">Clam parasite</name>
    <name type="synonym">Perkinsus andrewsi</name>
    <dbReference type="NCBI Taxonomy" id="330153"/>
    <lineage>
        <taxon>Eukaryota</taxon>
        <taxon>Sar</taxon>
        <taxon>Alveolata</taxon>
        <taxon>Perkinsozoa</taxon>
        <taxon>Perkinsea</taxon>
        <taxon>Perkinsida</taxon>
        <taxon>Perkinsidae</taxon>
        <taxon>Perkinsus</taxon>
    </lineage>
</organism>
<name>A0A7J6LYP4_PERCH</name>
<comment type="caution">
    <text evidence="1">The sequence shown here is derived from an EMBL/GenBank/DDBJ whole genome shotgun (WGS) entry which is preliminary data.</text>
</comment>
<evidence type="ECO:0000313" key="1">
    <source>
        <dbReference type="EMBL" id="KAF4663951.1"/>
    </source>
</evidence>
<keyword evidence="2" id="KW-1185">Reference proteome</keyword>
<accession>A0A7J6LYP4</accession>
<sequence>MIYADSSTESADLGRLEWMDGDKCFVEAQMLLDSDGEERRMVERPGHTEETSMLGSLGHFLDPPPPVKVKPVAMLKADERSKSIMERIKFPEWADAFLAGSPSLESRKDSREVDRETAERGRWRDYKWHHLKRTECPQLFRFNYGRYKGRDRKRVLSNEEVLTRKEKTWSMLAKAGYFNSKDGGATRLGSPEVAGEKAVNIAEEPLFSGVGSWTSVFKESQNCCNHPSSGLLAEYDRFIQEAGPVVDVSLWAHQPLGLHSQGIKRLHSVSPRPRSQLLQTREEEAR</sequence>
<dbReference type="AlphaFoldDB" id="A0A7J6LYP4"/>
<protein>
    <submittedName>
        <fullName evidence="1">Uncharacterized protein</fullName>
    </submittedName>
</protein>
<reference evidence="1 2" key="1">
    <citation type="submission" date="2020-04" db="EMBL/GenBank/DDBJ databases">
        <title>Perkinsus chesapeaki whole genome sequence.</title>
        <authorList>
            <person name="Bogema D.R."/>
        </authorList>
    </citation>
    <scope>NUCLEOTIDE SEQUENCE [LARGE SCALE GENOMIC DNA]</scope>
    <source>
        <strain evidence="1">ATCC PRA-425</strain>
    </source>
</reference>
<proteinExistence type="predicted"/>
<gene>
    <name evidence="1" type="ORF">FOL47_005470</name>
</gene>
<feature type="non-terminal residue" evidence="1">
    <location>
        <position position="1"/>
    </location>
</feature>
<evidence type="ECO:0000313" key="2">
    <source>
        <dbReference type="Proteomes" id="UP000591131"/>
    </source>
</evidence>
<dbReference type="Proteomes" id="UP000591131">
    <property type="component" value="Unassembled WGS sequence"/>
</dbReference>
<dbReference type="EMBL" id="JAAPAO010000301">
    <property type="protein sequence ID" value="KAF4663951.1"/>
    <property type="molecule type" value="Genomic_DNA"/>
</dbReference>